<evidence type="ECO:0000256" key="6">
    <source>
        <dbReference type="PROSITE-ProRule" id="PRU00221"/>
    </source>
</evidence>
<dbReference type="InterPro" id="IPR028884">
    <property type="entry name" value="Trm82"/>
</dbReference>
<dbReference type="PROSITE" id="PS50294">
    <property type="entry name" value="WD_REPEATS_REGION"/>
    <property type="match status" value="2"/>
</dbReference>
<dbReference type="Gene3D" id="2.130.10.10">
    <property type="entry name" value="YVTN repeat-like/Quinoprotein amine dehydrogenase"/>
    <property type="match status" value="1"/>
</dbReference>
<keyword evidence="5" id="KW-0539">Nucleus</keyword>
<dbReference type="PANTHER" id="PTHR16288:SF0">
    <property type="entry name" value="TRNA (GUANINE-N(7)-)-METHYLTRANSFERASE NON-CATALYTIC SUBUNIT WDR4"/>
    <property type="match status" value="1"/>
</dbReference>
<evidence type="ECO:0000256" key="2">
    <source>
        <dbReference type="ARBA" id="ARBA00022574"/>
    </source>
</evidence>
<dbReference type="GO" id="GO:0043527">
    <property type="term" value="C:tRNA methyltransferase complex"/>
    <property type="evidence" value="ECO:0007669"/>
    <property type="project" value="TreeGrafter"/>
</dbReference>
<dbReference type="PROSITE" id="PS50082">
    <property type="entry name" value="WD_REPEATS_2"/>
    <property type="match status" value="2"/>
</dbReference>
<evidence type="ECO:0000256" key="4">
    <source>
        <dbReference type="ARBA" id="ARBA00022737"/>
    </source>
</evidence>
<dbReference type="GO" id="GO:0036265">
    <property type="term" value="P:RNA (guanine-N7)-methylation"/>
    <property type="evidence" value="ECO:0007669"/>
    <property type="project" value="InterPro"/>
</dbReference>
<dbReference type="GO" id="GO:0005829">
    <property type="term" value="C:cytosol"/>
    <property type="evidence" value="ECO:0007669"/>
    <property type="project" value="TreeGrafter"/>
</dbReference>
<gene>
    <name evidence="8" type="ORF">A3770_11p64760</name>
</gene>
<dbReference type="GO" id="GO:0006400">
    <property type="term" value="P:tRNA modification"/>
    <property type="evidence" value="ECO:0007669"/>
    <property type="project" value="TreeGrafter"/>
</dbReference>
<dbReference type="GO" id="GO:0005634">
    <property type="term" value="C:nucleus"/>
    <property type="evidence" value="ECO:0007669"/>
    <property type="project" value="UniProtKB-SubCell"/>
</dbReference>
<accession>A0A5B8MT40</accession>
<feature type="repeat" description="WD" evidence="6">
    <location>
        <begin position="217"/>
        <end position="257"/>
    </location>
</feature>
<dbReference type="InterPro" id="IPR036322">
    <property type="entry name" value="WD40_repeat_dom_sf"/>
</dbReference>
<dbReference type="EMBL" id="CP031044">
    <property type="protein sequence ID" value="QDZ23958.1"/>
    <property type="molecule type" value="Genomic_DNA"/>
</dbReference>
<dbReference type="OrthoDB" id="339900at2759"/>
<feature type="region of interest" description="Disordered" evidence="7">
    <location>
        <begin position="1"/>
        <end position="26"/>
    </location>
</feature>
<evidence type="ECO:0000256" key="3">
    <source>
        <dbReference type="ARBA" id="ARBA00022694"/>
    </source>
</evidence>
<evidence type="ECO:0000256" key="7">
    <source>
        <dbReference type="SAM" id="MobiDB-lite"/>
    </source>
</evidence>
<feature type="repeat" description="WD" evidence="6">
    <location>
        <begin position="70"/>
        <end position="111"/>
    </location>
</feature>
<sequence length="456" mass="48282">MTAKRKGEGAEAGQGNGNKKGKTKENNEKVEALVDVEVASGGGCVCVAAGAKLFVLRQGEPRWCELRGGQGGDAAAVKCLAVSPCGRYVASAGNDKSLKVWAVVQGEEEGKCLWSATFPKRVSSLAFSADSGVVFAGDKFGDVRCLAVESPRTKETDKGTEIDPRRVLGHFSSIITCLSVSPCGRYLASGDRERKIRVGCVPPSPVESGVHEIQAYCIGHSAFVTALCFASSRSLISASWDGTVKLWSCEDGAEKDSVHLGAGFGVDTASPISMALLEEKSMVAVATEKRGVCLVQYSEEEGKLKPVRWIAPPSIDFVPVSIAAGARGDLWVAGCEVKPNHLGSAPSERGWYSEEELKAIQGGGGEAGSDPGSDPGSVLAAVYTLSTGPEAKYLEKQEGVWGGPGAPPVVLVENSKRVRGLQLVPSELHKHVYPLSEREYRKRHQAFRVHGDRGLN</sequence>
<dbReference type="PANTHER" id="PTHR16288">
    <property type="entry name" value="WD40 REPEAT PROTEIN 4"/>
    <property type="match status" value="1"/>
</dbReference>
<dbReference type="AlphaFoldDB" id="A0A5B8MT40"/>
<proteinExistence type="predicted"/>
<dbReference type="Proteomes" id="UP000316726">
    <property type="component" value="Chromosome 11"/>
</dbReference>
<evidence type="ECO:0000256" key="5">
    <source>
        <dbReference type="ARBA" id="ARBA00023242"/>
    </source>
</evidence>
<dbReference type="STRING" id="1764295.A0A5B8MT40"/>
<dbReference type="InterPro" id="IPR015943">
    <property type="entry name" value="WD40/YVTN_repeat-like_dom_sf"/>
</dbReference>
<dbReference type="InterPro" id="IPR001680">
    <property type="entry name" value="WD40_rpt"/>
</dbReference>
<keyword evidence="4" id="KW-0677">Repeat</keyword>
<name>A0A5B8MT40_9CHLO</name>
<dbReference type="SUPFAM" id="SSF50978">
    <property type="entry name" value="WD40 repeat-like"/>
    <property type="match status" value="1"/>
</dbReference>
<dbReference type="Pfam" id="PF00400">
    <property type="entry name" value="WD40"/>
    <property type="match status" value="3"/>
</dbReference>
<keyword evidence="3" id="KW-0819">tRNA processing</keyword>
<reference evidence="8 9" key="1">
    <citation type="submission" date="2018-07" db="EMBL/GenBank/DDBJ databases">
        <title>The complete nuclear genome of the prasinophyte Chloropicon primus (CCMP1205).</title>
        <authorList>
            <person name="Pombert J.-F."/>
            <person name="Otis C."/>
            <person name="Turmel M."/>
            <person name="Lemieux C."/>
        </authorList>
    </citation>
    <scope>NUCLEOTIDE SEQUENCE [LARGE SCALE GENOMIC DNA]</scope>
    <source>
        <strain evidence="8 9">CCMP1205</strain>
    </source>
</reference>
<organism evidence="8 9">
    <name type="scientific">Chloropicon primus</name>
    <dbReference type="NCBI Taxonomy" id="1764295"/>
    <lineage>
        <taxon>Eukaryota</taxon>
        <taxon>Viridiplantae</taxon>
        <taxon>Chlorophyta</taxon>
        <taxon>Chloropicophyceae</taxon>
        <taxon>Chloropicales</taxon>
        <taxon>Chloropicaceae</taxon>
        <taxon>Chloropicon</taxon>
    </lineage>
</organism>
<keyword evidence="2 6" id="KW-0853">WD repeat</keyword>
<evidence type="ECO:0000313" key="8">
    <source>
        <dbReference type="EMBL" id="QDZ23958.1"/>
    </source>
</evidence>
<protein>
    <submittedName>
        <fullName evidence="8">Uncharacterized protein</fullName>
    </submittedName>
</protein>
<evidence type="ECO:0000256" key="1">
    <source>
        <dbReference type="ARBA" id="ARBA00004123"/>
    </source>
</evidence>
<keyword evidence="9" id="KW-1185">Reference proteome</keyword>
<evidence type="ECO:0000313" key="9">
    <source>
        <dbReference type="Proteomes" id="UP000316726"/>
    </source>
</evidence>
<dbReference type="SMART" id="SM00320">
    <property type="entry name" value="WD40"/>
    <property type="match status" value="4"/>
</dbReference>
<comment type="subcellular location">
    <subcellularLocation>
        <location evidence="1">Nucleus</location>
    </subcellularLocation>
</comment>